<feature type="transmembrane region" description="Helical" evidence="6">
    <location>
        <begin position="57"/>
        <end position="74"/>
    </location>
</feature>
<dbReference type="GO" id="GO:0005886">
    <property type="term" value="C:plasma membrane"/>
    <property type="evidence" value="ECO:0007669"/>
    <property type="project" value="TreeGrafter"/>
</dbReference>
<gene>
    <name evidence="8" type="ORF">FB381_4023</name>
</gene>
<protein>
    <submittedName>
        <fullName evidence="8">Putative flippase GtrA</fullName>
    </submittedName>
</protein>
<dbReference type="EMBL" id="VFOV01000001">
    <property type="protein sequence ID" value="TQL70096.1"/>
    <property type="molecule type" value="Genomic_DNA"/>
</dbReference>
<organism evidence="8 9">
    <name type="scientific">Nocardioides albertanoniae</name>
    <dbReference type="NCBI Taxonomy" id="1175486"/>
    <lineage>
        <taxon>Bacteria</taxon>
        <taxon>Bacillati</taxon>
        <taxon>Actinomycetota</taxon>
        <taxon>Actinomycetes</taxon>
        <taxon>Propionibacteriales</taxon>
        <taxon>Nocardioidaceae</taxon>
        <taxon>Nocardioides</taxon>
    </lineage>
</organism>
<dbReference type="Pfam" id="PF04138">
    <property type="entry name" value="GtrA_DPMS_TM"/>
    <property type="match status" value="1"/>
</dbReference>
<keyword evidence="3 6" id="KW-0812">Transmembrane</keyword>
<keyword evidence="9" id="KW-1185">Reference proteome</keyword>
<dbReference type="PANTHER" id="PTHR38459">
    <property type="entry name" value="PROPHAGE BACTOPRENOL-LINKED GLUCOSE TRANSLOCASE HOMOLOG"/>
    <property type="match status" value="1"/>
</dbReference>
<evidence type="ECO:0000256" key="2">
    <source>
        <dbReference type="ARBA" id="ARBA00009399"/>
    </source>
</evidence>
<accession>A0A543AC86</accession>
<proteinExistence type="inferred from homology"/>
<comment type="caution">
    <text evidence="8">The sequence shown here is derived from an EMBL/GenBank/DDBJ whole genome shotgun (WGS) entry which is preliminary data.</text>
</comment>
<evidence type="ECO:0000256" key="3">
    <source>
        <dbReference type="ARBA" id="ARBA00022692"/>
    </source>
</evidence>
<feature type="transmembrane region" description="Helical" evidence="6">
    <location>
        <begin position="20"/>
        <end position="45"/>
    </location>
</feature>
<dbReference type="AlphaFoldDB" id="A0A543AC86"/>
<sequence>MAFGGQLLDRLRRTRLFGEVIRFMMVGGIATAVAFVMFNGLVHGFFLGAGPMNGQPIPAYIIANTVGMVISYDLSRRWTFRHRVSEHPDGGFTAYVVINAVTMLLPVACLYLTRNVIGWDSAIADNLSANVVGVLMGQVARFFLFRKFVFAKPIRYTQVYGSVEEQAAARESAADADSEGTVLVAPEPRARIIGSTDRATHDRAR</sequence>
<dbReference type="RefSeq" id="WP_141781897.1">
    <property type="nucleotide sequence ID" value="NZ_VFOV01000001.1"/>
</dbReference>
<dbReference type="PANTHER" id="PTHR38459:SF1">
    <property type="entry name" value="PROPHAGE BACTOPRENOL-LINKED GLUCOSE TRANSLOCASE HOMOLOG"/>
    <property type="match status" value="1"/>
</dbReference>
<feature type="domain" description="GtrA/DPMS transmembrane" evidence="7">
    <location>
        <begin position="22"/>
        <end position="150"/>
    </location>
</feature>
<feature type="transmembrane region" description="Helical" evidence="6">
    <location>
        <begin position="126"/>
        <end position="145"/>
    </location>
</feature>
<dbReference type="InterPro" id="IPR051401">
    <property type="entry name" value="GtrA_CellWall_Glycosyl"/>
</dbReference>
<name>A0A543AC86_9ACTN</name>
<dbReference type="OrthoDB" id="9807815at2"/>
<evidence type="ECO:0000313" key="8">
    <source>
        <dbReference type="EMBL" id="TQL70096.1"/>
    </source>
</evidence>
<keyword evidence="5 6" id="KW-0472">Membrane</keyword>
<evidence type="ECO:0000259" key="7">
    <source>
        <dbReference type="Pfam" id="PF04138"/>
    </source>
</evidence>
<evidence type="ECO:0000256" key="4">
    <source>
        <dbReference type="ARBA" id="ARBA00022989"/>
    </source>
</evidence>
<dbReference type="Proteomes" id="UP000320209">
    <property type="component" value="Unassembled WGS sequence"/>
</dbReference>
<reference evidence="8 9" key="1">
    <citation type="submission" date="2019-06" db="EMBL/GenBank/DDBJ databases">
        <title>Sequencing the genomes of 1000 actinobacteria strains.</title>
        <authorList>
            <person name="Klenk H.-P."/>
        </authorList>
    </citation>
    <scope>NUCLEOTIDE SEQUENCE [LARGE SCALE GENOMIC DNA]</scope>
    <source>
        <strain evidence="8 9">DSM 25218</strain>
    </source>
</reference>
<evidence type="ECO:0000256" key="1">
    <source>
        <dbReference type="ARBA" id="ARBA00004141"/>
    </source>
</evidence>
<comment type="subcellular location">
    <subcellularLocation>
        <location evidence="1">Membrane</location>
        <topology evidence="1">Multi-pass membrane protein</topology>
    </subcellularLocation>
</comment>
<evidence type="ECO:0000313" key="9">
    <source>
        <dbReference type="Proteomes" id="UP000320209"/>
    </source>
</evidence>
<dbReference type="InterPro" id="IPR007267">
    <property type="entry name" value="GtrA_DPMS_TM"/>
</dbReference>
<keyword evidence="4 6" id="KW-1133">Transmembrane helix</keyword>
<feature type="transmembrane region" description="Helical" evidence="6">
    <location>
        <begin position="94"/>
        <end position="114"/>
    </location>
</feature>
<evidence type="ECO:0000256" key="6">
    <source>
        <dbReference type="SAM" id="Phobius"/>
    </source>
</evidence>
<dbReference type="GO" id="GO:0000271">
    <property type="term" value="P:polysaccharide biosynthetic process"/>
    <property type="evidence" value="ECO:0007669"/>
    <property type="project" value="InterPro"/>
</dbReference>
<evidence type="ECO:0000256" key="5">
    <source>
        <dbReference type="ARBA" id="ARBA00023136"/>
    </source>
</evidence>
<comment type="similarity">
    <text evidence="2">Belongs to the GtrA family.</text>
</comment>